<accession>A0A8D8XFD8</accession>
<protein>
    <submittedName>
        <fullName evidence="1">Uncharacterized protein</fullName>
    </submittedName>
</protein>
<name>A0A8D8XFD8_9HEMI</name>
<dbReference type="EMBL" id="HBUF01308021">
    <property type="protein sequence ID" value="CAG6692600.1"/>
    <property type="molecule type" value="Transcribed_RNA"/>
</dbReference>
<proteinExistence type="predicted"/>
<organism evidence="1">
    <name type="scientific">Cacopsylla melanoneura</name>
    <dbReference type="NCBI Taxonomy" id="428564"/>
    <lineage>
        <taxon>Eukaryota</taxon>
        <taxon>Metazoa</taxon>
        <taxon>Ecdysozoa</taxon>
        <taxon>Arthropoda</taxon>
        <taxon>Hexapoda</taxon>
        <taxon>Insecta</taxon>
        <taxon>Pterygota</taxon>
        <taxon>Neoptera</taxon>
        <taxon>Paraneoptera</taxon>
        <taxon>Hemiptera</taxon>
        <taxon>Sternorrhyncha</taxon>
        <taxon>Psylloidea</taxon>
        <taxon>Psyllidae</taxon>
        <taxon>Psyllinae</taxon>
        <taxon>Cacopsylla</taxon>
    </lineage>
</organism>
<dbReference type="PANTHER" id="PTHR33480:SF1">
    <property type="entry name" value="TYR RECOMBINASE DOMAIN-CONTAINING PROTEIN"/>
    <property type="match status" value="1"/>
</dbReference>
<dbReference type="AlphaFoldDB" id="A0A8D8XFD8"/>
<sequence length="313" mass="36113">MTNKMNAKLLQITRLGDFYNNMRVLDSKAGEFKVVKNHNAHYLKYGPCPGCFGFFIKKNLNAHMKTCPKGTTCPKGNVINASNALSFNYTNTHPDPKFAKHVLQDMKNDKDKEVLMESQNIQAVGEFLFQKYGVKKPETPRQIMRLLARLLSAARKEMKKKTLLLEELLDPEFFDTVVKIAKNLSGEHDGKFNKEMKNPSTARRVGFAVKKAANVMKGIALRKKDEDACKKFDMFRMLVDMEWGTRINATARASERLHKRQKPKILPLTEDLIALTKYITEEIDRYMKILERTQEHQTWFELSKFVFCKNPAV</sequence>
<reference evidence="1" key="1">
    <citation type="submission" date="2021-05" db="EMBL/GenBank/DDBJ databases">
        <authorList>
            <person name="Alioto T."/>
            <person name="Alioto T."/>
            <person name="Gomez Garrido J."/>
        </authorList>
    </citation>
    <scope>NUCLEOTIDE SEQUENCE</scope>
</reference>
<evidence type="ECO:0000313" key="1">
    <source>
        <dbReference type="EMBL" id="CAG6692600.1"/>
    </source>
</evidence>
<dbReference type="PANTHER" id="PTHR33480">
    <property type="entry name" value="SET DOMAIN-CONTAINING PROTEIN-RELATED"/>
    <property type="match status" value="1"/>
</dbReference>